<dbReference type="OrthoDB" id="3440157at2759"/>
<proteinExistence type="predicted"/>
<keyword evidence="2" id="KW-1185">Reference proteome</keyword>
<sequence length="116" mass="12950">MNSSILPIVPPSLLPLTTPFIPPPDCSDIFITTHTVTSYSWNNYTETTLTALYSDPGSEQFTRCQPPGWDKVISKSRFHFSPAVCPDQWTAYNLEAVYVDVPTLTKRATTAFCCAR</sequence>
<evidence type="ECO:0000313" key="1">
    <source>
        <dbReference type="EMBL" id="KAF2004630.1"/>
    </source>
</evidence>
<organism evidence="1 2">
    <name type="scientific">Amniculicola lignicola CBS 123094</name>
    <dbReference type="NCBI Taxonomy" id="1392246"/>
    <lineage>
        <taxon>Eukaryota</taxon>
        <taxon>Fungi</taxon>
        <taxon>Dikarya</taxon>
        <taxon>Ascomycota</taxon>
        <taxon>Pezizomycotina</taxon>
        <taxon>Dothideomycetes</taxon>
        <taxon>Pleosporomycetidae</taxon>
        <taxon>Pleosporales</taxon>
        <taxon>Amniculicolaceae</taxon>
        <taxon>Amniculicola</taxon>
    </lineage>
</organism>
<dbReference type="EMBL" id="ML977566">
    <property type="protein sequence ID" value="KAF2004630.1"/>
    <property type="molecule type" value="Genomic_DNA"/>
</dbReference>
<accession>A0A6A5WRZ5</accession>
<dbReference type="Proteomes" id="UP000799779">
    <property type="component" value="Unassembled WGS sequence"/>
</dbReference>
<dbReference type="AlphaFoldDB" id="A0A6A5WRZ5"/>
<gene>
    <name evidence="1" type="ORF">P154DRAFT_35386</name>
</gene>
<reference evidence="1" key="1">
    <citation type="journal article" date="2020" name="Stud. Mycol.">
        <title>101 Dothideomycetes genomes: a test case for predicting lifestyles and emergence of pathogens.</title>
        <authorList>
            <person name="Haridas S."/>
            <person name="Albert R."/>
            <person name="Binder M."/>
            <person name="Bloem J."/>
            <person name="Labutti K."/>
            <person name="Salamov A."/>
            <person name="Andreopoulos B."/>
            <person name="Baker S."/>
            <person name="Barry K."/>
            <person name="Bills G."/>
            <person name="Bluhm B."/>
            <person name="Cannon C."/>
            <person name="Castanera R."/>
            <person name="Culley D."/>
            <person name="Daum C."/>
            <person name="Ezra D."/>
            <person name="Gonzalez J."/>
            <person name="Henrissat B."/>
            <person name="Kuo A."/>
            <person name="Liang C."/>
            <person name="Lipzen A."/>
            <person name="Lutzoni F."/>
            <person name="Magnuson J."/>
            <person name="Mondo S."/>
            <person name="Nolan M."/>
            <person name="Ohm R."/>
            <person name="Pangilinan J."/>
            <person name="Park H.-J."/>
            <person name="Ramirez L."/>
            <person name="Alfaro M."/>
            <person name="Sun H."/>
            <person name="Tritt A."/>
            <person name="Yoshinaga Y."/>
            <person name="Zwiers L.-H."/>
            <person name="Turgeon B."/>
            <person name="Goodwin S."/>
            <person name="Spatafora J."/>
            <person name="Crous P."/>
            <person name="Grigoriev I."/>
        </authorList>
    </citation>
    <scope>NUCLEOTIDE SEQUENCE</scope>
    <source>
        <strain evidence="1">CBS 123094</strain>
    </source>
</reference>
<protein>
    <submittedName>
        <fullName evidence="1">Uncharacterized protein</fullName>
    </submittedName>
</protein>
<evidence type="ECO:0000313" key="2">
    <source>
        <dbReference type="Proteomes" id="UP000799779"/>
    </source>
</evidence>
<name>A0A6A5WRZ5_9PLEO</name>